<dbReference type="AlphaFoldDB" id="A0A0F9D3Y9"/>
<gene>
    <name evidence="2" type="ORF">LCGC14_2245220</name>
</gene>
<feature type="domain" description="SF4 helicase" evidence="1">
    <location>
        <begin position="167"/>
        <end position="443"/>
    </location>
</feature>
<dbReference type="PANTHER" id="PTHR30153:SF2">
    <property type="entry name" value="REPLICATIVE DNA HELICASE"/>
    <property type="match status" value="1"/>
</dbReference>
<protein>
    <recommendedName>
        <fullName evidence="1">SF4 helicase domain-containing protein</fullName>
    </recommendedName>
</protein>
<dbReference type="GO" id="GO:0003678">
    <property type="term" value="F:DNA helicase activity"/>
    <property type="evidence" value="ECO:0007669"/>
    <property type="project" value="InterPro"/>
</dbReference>
<dbReference type="SUPFAM" id="SSF52540">
    <property type="entry name" value="P-loop containing nucleoside triphosphate hydrolases"/>
    <property type="match status" value="1"/>
</dbReference>
<dbReference type="Pfam" id="PF03796">
    <property type="entry name" value="DnaB_C"/>
    <property type="match status" value="1"/>
</dbReference>
<evidence type="ECO:0000259" key="1">
    <source>
        <dbReference type="PROSITE" id="PS51199"/>
    </source>
</evidence>
<accession>A0A0F9D3Y9</accession>
<dbReference type="Gene3D" id="3.40.50.300">
    <property type="entry name" value="P-loop containing nucleotide triphosphate hydrolases"/>
    <property type="match status" value="1"/>
</dbReference>
<dbReference type="InterPro" id="IPR027417">
    <property type="entry name" value="P-loop_NTPase"/>
</dbReference>
<dbReference type="GO" id="GO:0005524">
    <property type="term" value="F:ATP binding"/>
    <property type="evidence" value="ECO:0007669"/>
    <property type="project" value="InterPro"/>
</dbReference>
<proteinExistence type="predicted"/>
<organism evidence="2">
    <name type="scientific">marine sediment metagenome</name>
    <dbReference type="NCBI Taxonomy" id="412755"/>
    <lineage>
        <taxon>unclassified sequences</taxon>
        <taxon>metagenomes</taxon>
        <taxon>ecological metagenomes</taxon>
    </lineage>
</organism>
<dbReference type="InterPro" id="IPR007694">
    <property type="entry name" value="DNA_helicase_DnaB-like_C"/>
</dbReference>
<name>A0A0F9D3Y9_9ZZZZ</name>
<evidence type="ECO:0000313" key="2">
    <source>
        <dbReference type="EMBL" id="KKL56458.1"/>
    </source>
</evidence>
<dbReference type="PANTHER" id="PTHR30153">
    <property type="entry name" value="REPLICATIVE DNA HELICASE DNAB"/>
    <property type="match status" value="1"/>
</dbReference>
<reference evidence="2" key="1">
    <citation type="journal article" date="2015" name="Nature">
        <title>Complex archaea that bridge the gap between prokaryotes and eukaryotes.</title>
        <authorList>
            <person name="Spang A."/>
            <person name="Saw J.H."/>
            <person name="Jorgensen S.L."/>
            <person name="Zaremba-Niedzwiedzka K."/>
            <person name="Martijn J."/>
            <person name="Lind A.E."/>
            <person name="van Eijk R."/>
            <person name="Schleper C."/>
            <person name="Guy L."/>
            <person name="Ettema T.J."/>
        </authorList>
    </citation>
    <scope>NUCLEOTIDE SEQUENCE</scope>
</reference>
<dbReference type="GO" id="GO:0006260">
    <property type="term" value="P:DNA replication"/>
    <property type="evidence" value="ECO:0007669"/>
    <property type="project" value="InterPro"/>
</dbReference>
<sequence length="479" mass="53356">MPDQAFYSPSYVSALVMLATSDTQFLLAYSKIIEGRFFGDAETAWLVDKAKEHYAAYDTALTRTIVEQELHAEKANPDMVEAVLVRWDGLEEVDDDTFTYVMETAEKYIRRQAILCAVMESQPLIEEDRQDEVIQLVEDANAIRLVRSVGAIYPEEIDPLLTRLSVRDRDVENIPTGIPSLDAFLSGGLRKTETAVLMAAKSKGKSMWLPYVAGSAVLIDQSVLCYTLEMSGDDWAARLISRMSGVPINNLSTDLSGSEFKATTRITESIQMLGFEHATAVVKEISPRKCTPDTISQDIEELAVQGIRIDMVVIDYADLMTAGRYKEDKRYAELATIYTDITSIAKEYDVAVWTASQVNRAALRRKTISLDDVAISFDKLFAVDFVLGLLQIDHEEVPDENGRRSARIQVVAARRAGEYIAGNQVPVRLFYESATFKEIKDIIDRDPESAVEPNVVYELDVMSDADHSDAEGPPDDAAD</sequence>
<dbReference type="GO" id="GO:0005829">
    <property type="term" value="C:cytosol"/>
    <property type="evidence" value="ECO:0007669"/>
    <property type="project" value="TreeGrafter"/>
</dbReference>
<dbReference type="EMBL" id="LAZR01030487">
    <property type="protein sequence ID" value="KKL56458.1"/>
    <property type="molecule type" value="Genomic_DNA"/>
</dbReference>
<comment type="caution">
    <text evidence="2">The sequence shown here is derived from an EMBL/GenBank/DDBJ whole genome shotgun (WGS) entry which is preliminary data.</text>
</comment>
<dbReference type="PROSITE" id="PS51199">
    <property type="entry name" value="SF4_HELICASE"/>
    <property type="match status" value="1"/>
</dbReference>